<dbReference type="CDD" id="cd02440">
    <property type="entry name" value="AdoMet_MTases"/>
    <property type="match status" value="1"/>
</dbReference>
<feature type="domain" description="O-methyltransferase dimerisation" evidence="6">
    <location>
        <begin position="57"/>
        <end position="120"/>
    </location>
</feature>
<dbReference type="PANTHER" id="PTHR43712:SF2">
    <property type="entry name" value="O-METHYLTRANSFERASE CICE"/>
    <property type="match status" value="1"/>
</dbReference>
<dbReference type="Proteomes" id="UP001431313">
    <property type="component" value="Unassembled WGS sequence"/>
</dbReference>
<keyword evidence="1 7" id="KW-0489">Methyltransferase</keyword>
<organism evidence="7 8">
    <name type="scientific">Streptomyces pyxinae</name>
    <dbReference type="NCBI Taxonomy" id="2970734"/>
    <lineage>
        <taxon>Bacteria</taxon>
        <taxon>Bacillati</taxon>
        <taxon>Actinomycetota</taxon>
        <taxon>Actinomycetes</taxon>
        <taxon>Kitasatosporales</taxon>
        <taxon>Streptomycetaceae</taxon>
        <taxon>Streptomyces</taxon>
    </lineage>
</organism>
<evidence type="ECO:0000259" key="5">
    <source>
        <dbReference type="Pfam" id="PF00891"/>
    </source>
</evidence>
<keyword evidence="3" id="KW-0949">S-adenosyl-L-methionine</keyword>
<feature type="compositionally biased region" description="Basic and acidic residues" evidence="4">
    <location>
        <begin position="1"/>
        <end position="42"/>
    </location>
</feature>
<dbReference type="InterPro" id="IPR029063">
    <property type="entry name" value="SAM-dependent_MTases_sf"/>
</dbReference>
<evidence type="ECO:0000256" key="1">
    <source>
        <dbReference type="ARBA" id="ARBA00022603"/>
    </source>
</evidence>
<dbReference type="InterPro" id="IPR001077">
    <property type="entry name" value="COMT_C"/>
</dbReference>
<evidence type="ECO:0000313" key="7">
    <source>
        <dbReference type="EMBL" id="MCS0637823.1"/>
    </source>
</evidence>
<evidence type="ECO:0000259" key="6">
    <source>
        <dbReference type="Pfam" id="PF08100"/>
    </source>
</evidence>
<reference evidence="7" key="1">
    <citation type="submission" date="2022-08" db="EMBL/GenBank/DDBJ databases">
        <authorList>
            <person name="Somphong A."/>
            <person name="Phongsopitanun W."/>
        </authorList>
    </citation>
    <scope>NUCLEOTIDE SEQUENCE</scope>
    <source>
        <strain evidence="7">LP05-1</strain>
    </source>
</reference>
<dbReference type="InterPro" id="IPR036388">
    <property type="entry name" value="WH-like_DNA-bd_sf"/>
</dbReference>
<dbReference type="Gene3D" id="1.10.10.10">
    <property type="entry name" value="Winged helix-like DNA-binding domain superfamily/Winged helix DNA-binding domain"/>
    <property type="match status" value="1"/>
</dbReference>
<evidence type="ECO:0000313" key="8">
    <source>
        <dbReference type="Proteomes" id="UP001431313"/>
    </source>
</evidence>
<comment type="caution">
    <text evidence="7">The sequence shown here is derived from an EMBL/GenBank/DDBJ whole genome shotgun (WGS) entry which is preliminary data.</text>
</comment>
<feature type="domain" description="O-methyltransferase C-terminal" evidence="5">
    <location>
        <begin position="160"/>
        <end position="358"/>
    </location>
</feature>
<dbReference type="InterPro" id="IPR016461">
    <property type="entry name" value="COMT-like"/>
</dbReference>
<feature type="region of interest" description="Disordered" evidence="4">
    <location>
        <begin position="1"/>
        <end position="48"/>
    </location>
</feature>
<proteinExistence type="predicted"/>
<evidence type="ECO:0000256" key="3">
    <source>
        <dbReference type="ARBA" id="ARBA00022691"/>
    </source>
</evidence>
<name>A0ABT2CK77_9ACTN</name>
<dbReference type="PROSITE" id="PS51683">
    <property type="entry name" value="SAM_OMT_II"/>
    <property type="match status" value="1"/>
</dbReference>
<dbReference type="SUPFAM" id="SSF46785">
    <property type="entry name" value="Winged helix' DNA-binding domain"/>
    <property type="match status" value="1"/>
</dbReference>
<dbReference type="GO" id="GO:0032259">
    <property type="term" value="P:methylation"/>
    <property type="evidence" value="ECO:0007669"/>
    <property type="project" value="UniProtKB-KW"/>
</dbReference>
<keyword evidence="8" id="KW-1185">Reference proteome</keyword>
<dbReference type="InterPro" id="IPR036390">
    <property type="entry name" value="WH_DNA-bd_sf"/>
</dbReference>
<dbReference type="EMBL" id="JANUGQ010000016">
    <property type="protein sequence ID" value="MCS0637823.1"/>
    <property type="molecule type" value="Genomic_DNA"/>
</dbReference>
<sequence>MPDHPGPSDRPDRPGQPDRPDRPGQPDRPDRSGQPERPDRTRQSGRPDLAAVRRIIDIATGTWQAQALYAAVEFGLADHLAAGRTGTAALAAATGADPDGLARLLRLLTAMGVLERTPDGHRLAPAGESLRADADPPMADLVRVYGDEFHRAWGAVVPALRDTGTTGFHHAHGTTLHDHLRDPEQSVRFQRAMSAGNVFFQDVPDAFDFTDRHTVVDVAGGSGALLGTVLAAHPHLRGILVERPHVVPLAAAHLDAVLGPGRHEVRAADVFEEVPGDGDVHLLSRVLQDWDDERCAVLLARIRAALPPDGRLLIVERVVPDHGERMLPLLYDLHLLMAAGGRERDLDGYRTLLAKAGLRLEAVRELALETSLLIAAPE</sequence>
<dbReference type="PIRSF" id="PIRSF005739">
    <property type="entry name" value="O-mtase"/>
    <property type="match status" value="1"/>
</dbReference>
<accession>A0ABT2CK77</accession>
<dbReference type="SUPFAM" id="SSF53335">
    <property type="entry name" value="S-adenosyl-L-methionine-dependent methyltransferases"/>
    <property type="match status" value="1"/>
</dbReference>
<dbReference type="Gene3D" id="3.40.50.150">
    <property type="entry name" value="Vaccinia Virus protein VP39"/>
    <property type="match status" value="1"/>
</dbReference>
<protein>
    <submittedName>
        <fullName evidence="7">Methyltransferase</fullName>
    </submittedName>
</protein>
<keyword evidence="2" id="KW-0808">Transferase</keyword>
<evidence type="ECO:0000256" key="2">
    <source>
        <dbReference type="ARBA" id="ARBA00022679"/>
    </source>
</evidence>
<gene>
    <name evidence="7" type="ORF">NX801_19575</name>
</gene>
<dbReference type="InterPro" id="IPR012967">
    <property type="entry name" value="COMT_dimerisation"/>
</dbReference>
<dbReference type="GO" id="GO:0008168">
    <property type="term" value="F:methyltransferase activity"/>
    <property type="evidence" value="ECO:0007669"/>
    <property type="project" value="UniProtKB-KW"/>
</dbReference>
<dbReference type="PANTHER" id="PTHR43712">
    <property type="entry name" value="PUTATIVE (AFU_ORTHOLOGUE AFUA_4G14580)-RELATED"/>
    <property type="match status" value="1"/>
</dbReference>
<dbReference type="Pfam" id="PF00891">
    <property type="entry name" value="Methyltransf_2"/>
    <property type="match status" value="1"/>
</dbReference>
<dbReference type="Pfam" id="PF08100">
    <property type="entry name" value="Dimerisation"/>
    <property type="match status" value="1"/>
</dbReference>
<dbReference type="RefSeq" id="WP_258789069.1">
    <property type="nucleotide sequence ID" value="NZ_JANUGQ010000016.1"/>
</dbReference>
<evidence type="ECO:0000256" key="4">
    <source>
        <dbReference type="SAM" id="MobiDB-lite"/>
    </source>
</evidence>